<reference evidence="2 3" key="1">
    <citation type="submission" date="2016-11" db="EMBL/GenBank/DDBJ databases">
        <authorList>
            <person name="Jaros S."/>
            <person name="Januszkiewicz K."/>
            <person name="Wedrychowicz H."/>
        </authorList>
    </citation>
    <scope>NUCLEOTIDE SEQUENCE [LARGE SCALE GENOMIC DNA]</scope>
    <source>
        <strain evidence="2 3">DSM 15692</strain>
    </source>
</reference>
<proteinExistence type="predicted"/>
<sequence>MLLLLSACGSDMGANESPTEQSPSEEANEQVNKTNTREANDSNQNGEDQTITFVPQKSDLDAGLSIESDETLAELAGIIETTDYSEIGTEDDVTIQYTGLYYQTEKSIQPIFMVTNKTEQSYTNMDMVVSFKSTDGGSIFEQEKFHLSQEEFGVLRPYTSMPLYLTIDSSKIEVLEKITQTRDEEISIDYFDFETVEEEI</sequence>
<gene>
    <name evidence="2" type="ORF">SAMN02745249_00208</name>
</gene>
<evidence type="ECO:0000313" key="3">
    <source>
        <dbReference type="Proteomes" id="UP000184128"/>
    </source>
</evidence>
<evidence type="ECO:0000313" key="2">
    <source>
        <dbReference type="EMBL" id="SHE32494.1"/>
    </source>
</evidence>
<feature type="region of interest" description="Disordered" evidence="1">
    <location>
        <begin position="8"/>
        <end position="51"/>
    </location>
</feature>
<keyword evidence="3" id="KW-1185">Reference proteome</keyword>
<accession>A0A1M4SJP0</accession>
<organism evidence="2 3">
    <name type="scientific">Atopostipes suicloacalis DSM 15692</name>
    <dbReference type="NCBI Taxonomy" id="1121025"/>
    <lineage>
        <taxon>Bacteria</taxon>
        <taxon>Bacillati</taxon>
        <taxon>Bacillota</taxon>
        <taxon>Bacilli</taxon>
        <taxon>Lactobacillales</taxon>
        <taxon>Carnobacteriaceae</taxon>
        <taxon>Atopostipes</taxon>
    </lineage>
</organism>
<name>A0A1M4SJP0_9LACT</name>
<dbReference type="EMBL" id="FQUF01000003">
    <property type="protein sequence ID" value="SHE32494.1"/>
    <property type="molecule type" value="Genomic_DNA"/>
</dbReference>
<feature type="compositionally biased region" description="Polar residues" evidence="1">
    <location>
        <begin position="16"/>
        <end position="34"/>
    </location>
</feature>
<feature type="compositionally biased region" description="Polar residues" evidence="1">
    <location>
        <begin position="41"/>
        <end position="51"/>
    </location>
</feature>
<evidence type="ECO:0000256" key="1">
    <source>
        <dbReference type="SAM" id="MobiDB-lite"/>
    </source>
</evidence>
<dbReference type="Proteomes" id="UP000184128">
    <property type="component" value="Unassembled WGS sequence"/>
</dbReference>
<dbReference type="STRING" id="1121025.SAMN02745249_00208"/>
<protein>
    <submittedName>
        <fullName evidence="2">Uncharacterized protein</fullName>
    </submittedName>
</protein>
<dbReference type="AlphaFoldDB" id="A0A1M4SJP0"/>